<accession>A0ABX9TWL7</accession>
<dbReference type="GO" id="GO:0016787">
    <property type="term" value="F:hydrolase activity"/>
    <property type="evidence" value="ECO:0007669"/>
    <property type="project" value="UniProtKB-KW"/>
</dbReference>
<evidence type="ECO:0000313" key="5">
    <source>
        <dbReference type="Proteomes" id="UP000280271"/>
    </source>
</evidence>
<dbReference type="PANTHER" id="PTHR42796:SF4">
    <property type="entry name" value="FUMARYLACETOACETATE HYDROLASE DOMAIN-CONTAINING PROTEIN 2A"/>
    <property type="match status" value="1"/>
</dbReference>
<organism evidence="4 5">
    <name type="scientific">Acinetobacter chengduensis</name>
    <dbReference type="NCBI Taxonomy" id="2420890"/>
    <lineage>
        <taxon>Bacteria</taxon>
        <taxon>Pseudomonadati</taxon>
        <taxon>Pseudomonadota</taxon>
        <taxon>Gammaproteobacteria</taxon>
        <taxon>Moraxellales</taxon>
        <taxon>Moraxellaceae</taxon>
        <taxon>Acinetobacter</taxon>
    </lineage>
</organism>
<dbReference type="SUPFAM" id="SSF56529">
    <property type="entry name" value="FAH"/>
    <property type="match status" value="1"/>
</dbReference>
<sequence length="282" mass="31260">MKLASFTHSGKESYGVYTDDGIIDLKPQFGSEFPDLKSALGEKALERIKEYAASAPISYSHAEVTLLPVIPNPSKVLCIGHNYEAHRIETNRAKTDYPSVFMRYADSQTAHLQPIIKPIESDMLDYEGEIAVVIGKQGRRVKESEAWDYVAGYSCYNDGSVRDWQWHTQQFGPGKNFYQTGSFGPYLVTKDEIANGEILTVKTILNGEIMQQGDTSMMLFPIPKLIEYCSTFITLNPGDVIVTGTPAGVGAKRNPPVFMKEGDQVEIHIDKIGVLRNTISVG</sequence>
<gene>
    <name evidence="4" type="ORF">D9K81_08925</name>
</gene>
<dbReference type="Proteomes" id="UP000280271">
    <property type="component" value="Unassembled WGS sequence"/>
</dbReference>
<evidence type="ECO:0000256" key="1">
    <source>
        <dbReference type="ARBA" id="ARBA00010211"/>
    </source>
</evidence>
<keyword evidence="5" id="KW-1185">Reference proteome</keyword>
<comment type="caution">
    <text evidence="4">The sequence shown here is derived from an EMBL/GenBank/DDBJ whole genome shotgun (WGS) entry which is preliminary data.</text>
</comment>
<name>A0ABX9TWL7_9GAMM</name>
<evidence type="ECO:0000313" key="4">
    <source>
        <dbReference type="EMBL" id="RLL21806.1"/>
    </source>
</evidence>
<feature type="domain" description="Fumarylacetoacetase-like C-terminal" evidence="3">
    <location>
        <begin position="75"/>
        <end position="279"/>
    </location>
</feature>
<keyword evidence="4" id="KW-0378">Hydrolase</keyword>
<evidence type="ECO:0000259" key="3">
    <source>
        <dbReference type="Pfam" id="PF01557"/>
    </source>
</evidence>
<protein>
    <submittedName>
        <fullName evidence="4">FAA hydrolase family protein</fullName>
    </submittedName>
</protein>
<evidence type="ECO:0000256" key="2">
    <source>
        <dbReference type="ARBA" id="ARBA00022723"/>
    </source>
</evidence>
<dbReference type="Gene3D" id="3.90.850.10">
    <property type="entry name" value="Fumarylacetoacetase-like, C-terminal domain"/>
    <property type="match status" value="1"/>
</dbReference>
<dbReference type="InterPro" id="IPR011234">
    <property type="entry name" value="Fumarylacetoacetase-like_C"/>
</dbReference>
<dbReference type="Pfam" id="PF01557">
    <property type="entry name" value="FAA_hydrolase"/>
    <property type="match status" value="1"/>
</dbReference>
<dbReference type="InterPro" id="IPR051121">
    <property type="entry name" value="FAH"/>
</dbReference>
<keyword evidence="2" id="KW-0479">Metal-binding</keyword>
<reference evidence="4 5" key="1">
    <citation type="submission" date="2018-09" db="EMBL/GenBank/DDBJ databases">
        <title>The draft genome of Acinetobacter sp. strains.</title>
        <authorList>
            <person name="Qin J."/>
            <person name="Feng Y."/>
            <person name="Zong Z."/>
        </authorList>
    </citation>
    <scope>NUCLEOTIDE SEQUENCE [LARGE SCALE GENOMIC DNA]</scope>
    <source>
        <strain evidence="4 5">WCHAc060005</strain>
    </source>
</reference>
<dbReference type="PANTHER" id="PTHR42796">
    <property type="entry name" value="FUMARYLACETOACETATE HYDROLASE DOMAIN-CONTAINING PROTEIN 2A-RELATED"/>
    <property type="match status" value="1"/>
</dbReference>
<dbReference type="RefSeq" id="WP_121523213.1">
    <property type="nucleotide sequence ID" value="NZ_RCHC01000008.1"/>
</dbReference>
<comment type="similarity">
    <text evidence="1">Belongs to the FAH family.</text>
</comment>
<proteinExistence type="inferred from homology"/>
<dbReference type="EMBL" id="RCHC01000008">
    <property type="protein sequence ID" value="RLL21806.1"/>
    <property type="molecule type" value="Genomic_DNA"/>
</dbReference>
<dbReference type="InterPro" id="IPR036663">
    <property type="entry name" value="Fumarylacetoacetase_C_sf"/>
</dbReference>